<gene>
    <name evidence="2" type="ORF">CD32_02430</name>
</gene>
<name>A0A0A3JM55_9BACI</name>
<keyword evidence="3" id="KW-1185">Reference proteome</keyword>
<feature type="transmembrane region" description="Helical" evidence="1">
    <location>
        <begin position="12"/>
        <end position="30"/>
    </location>
</feature>
<evidence type="ECO:0000313" key="2">
    <source>
        <dbReference type="EMBL" id="KGR88097.1"/>
    </source>
</evidence>
<dbReference type="eggNOG" id="ENOG5031K93">
    <property type="taxonomic scope" value="Bacteria"/>
</dbReference>
<protein>
    <recommendedName>
        <fullName evidence="4">Stage II sporulation protein R</fullName>
    </recommendedName>
</protein>
<organism evidence="2 3">
    <name type="scientific">Lysinibacillus odysseyi 34hs-1 = NBRC 100172</name>
    <dbReference type="NCBI Taxonomy" id="1220589"/>
    <lineage>
        <taxon>Bacteria</taxon>
        <taxon>Bacillati</taxon>
        <taxon>Bacillota</taxon>
        <taxon>Bacilli</taxon>
        <taxon>Bacillales</taxon>
        <taxon>Bacillaceae</taxon>
        <taxon>Lysinibacillus</taxon>
    </lineage>
</organism>
<dbReference type="InterPro" id="IPR014202">
    <property type="entry name" value="Spore_II_R"/>
</dbReference>
<accession>A0A0A3JM55</accession>
<keyword evidence="1" id="KW-0812">Transmembrane</keyword>
<dbReference type="RefSeq" id="WP_036150836.1">
    <property type="nucleotide sequence ID" value="NZ_AVCX01000020.1"/>
</dbReference>
<evidence type="ECO:0000313" key="3">
    <source>
        <dbReference type="Proteomes" id="UP000030437"/>
    </source>
</evidence>
<keyword evidence="1" id="KW-1133">Transmembrane helix</keyword>
<dbReference type="STRING" id="1220589.CD32_02430"/>
<sequence>MLNDYEIKRNDKILAVLKLLISALGLYIIINLSPSFVELLDESRPSYAEDVVVRVIANSNTEKDQQMKKQVVADMQDFLKESSVKEEELVPSIQTFIQQQYPHAPIQLKSGDNLIPPKLIMRTFYPQVSTNSLVVVIGEGRGENWFCSAFPSICDKPEKTEEDEEKQKVRFKFIEWLKEKFF</sequence>
<evidence type="ECO:0000256" key="1">
    <source>
        <dbReference type="SAM" id="Phobius"/>
    </source>
</evidence>
<dbReference type="AlphaFoldDB" id="A0A0A3JM55"/>
<keyword evidence="1" id="KW-0472">Membrane</keyword>
<comment type="caution">
    <text evidence="2">The sequence shown here is derived from an EMBL/GenBank/DDBJ whole genome shotgun (WGS) entry which is preliminary data.</text>
</comment>
<dbReference type="EMBL" id="JPVP01000043">
    <property type="protein sequence ID" value="KGR88097.1"/>
    <property type="molecule type" value="Genomic_DNA"/>
</dbReference>
<dbReference type="Pfam" id="PF09551">
    <property type="entry name" value="Spore_II_R"/>
    <property type="match status" value="1"/>
</dbReference>
<dbReference type="OrthoDB" id="9793324at2"/>
<reference evidence="2 3" key="1">
    <citation type="submission" date="2014-02" db="EMBL/GenBank/DDBJ databases">
        <title>Draft genome sequence of Lysinibacillus odysseyi NBRC 100172.</title>
        <authorList>
            <person name="Zhang F."/>
            <person name="Wang G."/>
            <person name="Zhang L."/>
        </authorList>
    </citation>
    <scope>NUCLEOTIDE SEQUENCE [LARGE SCALE GENOMIC DNA]</scope>
    <source>
        <strain evidence="2 3">NBRC 100172</strain>
    </source>
</reference>
<proteinExistence type="predicted"/>
<evidence type="ECO:0008006" key="4">
    <source>
        <dbReference type="Google" id="ProtNLM"/>
    </source>
</evidence>
<dbReference type="Proteomes" id="UP000030437">
    <property type="component" value="Unassembled WGS sequence"/>
</dbReference>